<evidence type="ECO:0000313" key="10">
    <source>
        <dbReference type="EMBL" id="MSU05331.1"/>
    </source>
</evidence>
<evidence type="ECO:0000313" key="11">
    <source>
        <dbReference type="Proteomes" id="UP000460549"/>
    </source>
</evidence>
<dbReference type="HAMAP" id="MF_00083">
    <property type="entry name" value="Pept_tRNA_hydro_bact"/>
    <property type="match status" value="1"/>
</dbReference>
<feature type="site" description="Stabilizes the basic form of H active site to accept a proton" evidence="8">
    <location>
        <position position="85"/>
    </location>
</feature>
<dbReference type="AlphaFoldDB" id="A0A7X2TPD4"/>
<name>A0A7X2TPD4_9SPIO</name>
<comment type="caution">
    <text evidence="10">The sequence shown here is derived from an EMBL/GenBank/DDBJ whole genome shotgun (WGS) entry which is preliminary data.</text>
</comment>
<evidence type="ECO:0000256" key="8">
    <source>
        <dbReference type="HAMAP-Rule" id="MF_00083"/>
    </source>
</evidence>
<sequence>MFVVFGLGNPGLKYEGTRHNVGVETLQKMAAYFQVKLKKRCFSSYEEAIANENIKLVFPLTYMNRSGKVVNRTVKEFDELIVICDQMDLPCGKIRLKRGGSSAGHNGLKSMLEAYPQNFIRMYIGVGRPQEGISVPDHVLSRFSEQDRALIEKAEDKAAEILEKLLCNEQTFAILQGEANSWSCS</sequence>
<organism evidence="10 11">
    <name type="scientific">Bullifex porci</name>
    <dbReference type="NCBI Taxonomy" id="2606638"/>
    <lineage>
        <taxon>Bacteria</taxon>
        <taxon>Pseudomonadati</taxon>
        <taxon>Spirochaetota</taxon>
        <taxon>Spirochaetia</taxon>
        <taxon>Spirochaetales</taxon>
        <taxon>Spirochaetaceae</taxon>
        <taxon>Bullifex</taxon>
    </lineage>
</organism>
<feature type="binding site" evidence="8">
    <location>
        <position position="14"/>
    </location>
    <ligand>
        <name>tRNA</name>
        <dbReference type="ChEBI" id="CHEBI:17843"/>
    </ligand>
</feature>
<dbReference type="NCBIfam" id="TIGR00447">
    <property type="entry name" value="pth"/>
    <property type="match status" value="1"/>
</dbReference>
<evidence type="ECO:0000256" key="6">
    <source>
        <dbReference type="ARBA" id="ARBA00038063"/>
    </source>
</evidence>
<feature type="binding site" evidence="8">
    <location>
        <position position="64"/>
    </location>
    <ligand>
        <name>tRNA</name>
        <dbReference type="ChEBI" id="CHEBI:17843"/>
    </ligand>
</feature>
<dbReference type="EC" id="3.1.1.29" evidence="1 8"/>
<feature type="site" description="Discriminates between blocked and unblocked aminoacyl-tRNA" evidence="8">
    <location>
        <position position="9"/>
    </location>
</feature>
<dbReference type="PROSITE" id="PS01196">
    <property type="entry name" value="PEPT_TRNA_HYDROL_2"/>
    <property type="match status" value="1"/>
</dbReference>
<comment type="subcellular location">
    <subcellularLocation>
        <location evidence="8">Cytoplasm</location>
    </subcellularLocation>
</comment>
<keyword evidence="3 8" id="KW-0820">tRNA-binding</keyword>
<dbReference type="RefSeq" id="WP_154424229.1">
    <property type="nucleotide sequence ID" value="NZ_JAQYGB010000041.1"/>
</dbReference>
<dbReference type="GO" id="GO:0006515">
    <property type="term" value="P:protein quality control for misfolded or incompletely synthesized proteins"/>
    <property type="evidence" value="ECO:0007669"/>
    <property type="project" value="UniProtKB-UniRule"/>
</dbReference>
<evidence type="ECO:0000256" key="7">
    <source>
        <dbReference type="ARBA" id="ARBA00050038"/>
    </source>
</evidence>
<dbReference type="GO" id="GO:0005737">
    <property type="term" value="C:cytoplasm"/>
    <property type="evidence" value="ECO:0007669"/>
    <property type="project" value="UniProtKB-SubCell"/>
</dbReference>
<keyword evidence="5 8" id="KW-0694">RNA-binding</keyword>
<dbReference type="PANTHER" id="PTHR17224:SF1">
    <property type="entry name" value="PEPTIDYL-TRNA HYDROLASE"/>
    <property type="match status" value="1"/>
</dbReference>
<evidence type="ECO:0000256" key="9">
    <source>
        <dbReference type="SAM" id="Coils"/>
    </source>
</evidence>
<keyword evidence="9" id="KW-0175">Coiled coil</keyword>
<comment type="function">
    <text evidence="8">Hydrolyzes ribosome-free peptidyl-tRNAs (with 1 or more amino acids incorporated), which drop off the ribosome during protein synthesis, or as a result of ribosome stalling.</text>
</comment>
<evidence type="ECO:0000256" key="3">
    <source>
        <dbReference type="ARBA" id="ARBA00022555"/>
    </source>
</evidence>
<dbReference type="Proteomes" id="UP000460549">
    <property type="component" value="Unassembled WGS sequence"/>
</dbReference>
<dbReference type="EMBL" id="VUNN01000001">
    <property type="protein sequence ID" value="MSU05331.1"/>
    <property type="molecule type" value="Genomic_DNA"/>
</dbReference>
<reference evidence="10 11" key="1">
    <citation type="submission" date="2019-08" db="EMBL/GenBank/DDBJ databases">
        <title>In-depth cultivation of the pig gut microbiome towards novel bacterial diversity and tailored functional studies.</title>
        <authorList>
            <person name="Wylensek D."/>
            <person name="Hitch T.C.A."/>
            <person name="Clavel T."/>
        </authorList>
    </citation>
    <scope>NUCLEOTIDE SEQUENCE [LARGE SCALE GENOMIC DNA]</scope>
    <source>
        <strain evidence="10 11">NM-380-WT-3C1</strain>
    </source>
</reference>
<dbReference type="GO" id="GO:0000049">
    <property type="term" value="F:tRNA binding"/>
    <property type="evidence" value="ECO:0007669"/>
    <property type="project" value="UniProtKB-UniRule"/>
</dbReference>
<keyword evidence="2 8" id="KW-0963">Cytoplasm</keyword>
<evidence type="ECO:0000256" key="1">
    <source>
        <dbReference type="ARBA" id="ARBA00013260"/>
    </source>
</evidence>
<dbReference type="PANTHER" id="PTHR17224">
    <property type="entry name" value="PEPTIDYL-TRNA HYDROLASE"/>
    <property type="match status" value="1"/>
</dbReference>
<dbReference type="Pfam" id="PF01195">
    <property type="entry name" value="Pept_tRNA_hydro"/>
    <property type="match status" value="1"/>
</dbReference>
<dbReference type="InterPro" id="IPR018171">
    <property type="entry name" value="Pept_tRNA_hydro_CS"/>
</dbReference>
<dbReference type="CDD" id="cd00462">
    <property type="entry name" value="PTH"/>
    <property type="match status" value="1"/>
</dbReference>
<dbReference type="GO" id="GO:0072344">
    <property type="term" value="P:rescue of stalled ribosome"/>
    <property type="evidence" value="ECO:0007669"/>
    <property type="project" value="UniProtKB-UniRule"/>
</dbReference>
<dbReference type="Gene3D" id="3.40.50.1470">
    <property type="entry name" value="Peptidyl-tRNA hydrolase"/>
    <property type="match status" value="1"/>
</dbReference>
<protein>
    <recommendedName>
        <fullName evidence="7 8">Peptidyl-tRNA hydrolase</fullName>
        <shortName evidence="8">Pth</shortName>
        <ecNumber evidence="1 8">3.1.1.29</ecNumber>
    </recommendedName>
</protein>
<keyword evidence="11" id="KW-1185">Reference proteome</keyword>
<dbReference type="InterPro" id="IPR001328">
    <property type="entry name" value="Pept_tRNA_hydro"/>
</dbReference>
<dbReference type="SUPFAM" id="SSF53178">
    <property type="entry name" value="Peptidyl-tRNA hydrolase-like"/>
    <property type="match status" value="1"/>
</dbReference>
<evidence type="ECO:0000256" key="2">
    <source>
        <dbReference type="ARBA" id="ARBA00022490"/>
    </source>
</evidence>
<comment type="function">
    <text evidence="8">Catalyzes the release of premature peptidyl moieties from peptidyl-tRNA molecules trapped in stalled 50S ribosomal subunits, and thus maintains levels of free tRNAs and 50S ribosomes.</text>
</comment>
<accession>A0A7X2TPD4</accession>
<feature type="binding site" evidence="8">
    <location>
        <position position="62"/>
    </location>
    <ligand>
        <name>tRNA</name>
        <dbReference type="ChEBI" id="CHEBI:17843"/>
    </ligand>
</feature>
<evidence type="ECO:0000256" key="4">
    <source>
        <dbReference type="ARBA" id="ARBA00022801"/>
    </source>
</evidence>
<evidence type="ECO:0000256" key="5">
    <source>
        <dbReference type="ARBA" id="ARBA00022884"/>
    </source>
</evidence>
<dbReference type="GO" id="GO:0004045">
    <property type="term" value="F:peptidyl-tRNA hydrolase activity"/>
    <property type="evidence" value="ECO:0007669"/>
    <property type="project" value="UniProtKB-UniRule"/>
</dbReference>
<dbReference type="InterPro" id="IPR036416">
    <property type="entry name" value="Pept_tRNA_hydro_sf"/>
</dbReference>
<feature type="binding site" evidence="8">
    <location>
        <position position="106"/>
    </location>
    <ligand>
        <name>tRNA</name>
        <dbReference type="ChEBI" id="CHEBI:17843"/>
    </ligand>
</feature>
<keyword evidence="4 8" id="KW-0378">Hydrolase</keyword>
<feature type="active site" description="Proton acceptor" evidence="8">
    <location>
        <position position="19"/>
    </location>
</feature>
<comment type="subunit">
    <text evidence="8">Monomer.</text>
</comment>
<proteinExistence type="inferred from homology"/>
<gene>
    <name evidence="8 10" type="primary">pth</name>
    <name evidence="10" type="ORF">FYJ80_00825</name>
</gene>
<comment type="similarity">
    <text evidence="6 8">Belongs to the PTH family.</text>
</comment>
<feature type="coiled-coil region" evidence="9">
    <location>
        <begin position="144"/>
        <end position="171"/>
    </location>
</feature>
<comment type="catalytic activity">
    <reaction evidence="8">
        <text>an N-acyl-L-alpha-aminoacyl-tRNA + H2O = an N-acyl-L-amino acid + a tRNA + H(+)</text>
        <dbReference type="Rhea" id="RHEA:54448"/>
        <dbReference type="Rhea" id="RHEA-COMP:10123"/>
        <dbReference type="Rhea" id="RHEA-COMP:13883"/>
        <dbReference type="ChEBI" id="CHEBI:15377"/>
        <dbReference type="ChEBI" id="CHEBI:15378"/>
        <dbReference type="ChEBI" id="CHEBI:59874"/>
        <dbReference type="ChEBI" id="CHEBI:78442"/>
        <dbReference type="ChEBI" id="CHEBI:138191"/>
        <dbReference type="EC" id="3.1.1.29"/>
    </reaction>
</comment>